<evidence type="ECO:0000313" key="2">
    <source>
        <dbReference type="EMBL" id="GMS85406.1"/>
    </source>
</evidence>
<accession>A0AAV5SPW7</accession>
<name>A0AAV5SPW7_9BILA</name>
<evidence type="ECO:0000313" key="3">
    <source>
        <dbReference type="Proteomes" id="UP001432027"/>
    </source>
</evidence>
<dbReference type="EMBL" id="BTSX01000002">
    <property type="protein sequence ID" value="GMS85406.1"/>
    <property type="molecule type" value="Genomic_DNA"/>
</dbReference>
<comment type="caution">
    <text evidence="2">The sequence shown here is derived from an EMBL/GenBank/DDBJ whole genome shotgun (WGS) entry which is preliminary data.</text>
</comment>
<organism evidence="2 3">
    <name type="scientific">Pristionchus entomophagus</name>
    <dbReference type="NCBI Taxonomy" id="358040"/>
    <lineage>
        <taxon>Eukaryota</taxon>
        <taxon>Metazoa</taxon>
        <taxon>Ecdysozoa</taxon>
        <taxon>Nematoda</taxon>
        <taxon>Chromadorea</taxon>
        <taxon>Rhabditida</taxon>
        <taxon>Rhabditina</taxon>
        <taxon>Diplogasteromorpha</taxon>
        <taxon>Diplogasteroidea</taxon>
        <taxon>Neodiplogasteridae</taxon>
        <taxon>Pristionchus</taxon>
    </lineage>
</organism>
<feature type="non-terminal residue" evidence="2">
    <location>
        <position position="76"/>
    </location>
</feature>
<sequence>IANQHQFPIVREHPESSLGLVEVLHETSNYVIRQHDESRPRAAEFLQKRHPPSEHWRSSSRRGNPARPRVDPSPVR</sequence>
<reference evidence="2" key="1">
    <citation type="submission" date="2023-10" db="EMBL/GenBank/DDBJ databases">
        <title>Genome assembly of Pristionchus species.</title>
        <authorList>
            <person name="Yoshida K."/>
            <person name="Sommer R.J."/>
        </authorList>
    </citation>
    <scope>NUCLEOTIDE SEQUENCE</scope>
    <source>
        <strain evidence="2">RS0144</strain>
    </source>
</reference>
<proteinExistence type="predicted"/>
<evidence type="ECO:0000256" key="1">
    <source>
        <dbReference type="SAM" id="MobiDB-lite"/>
    </source>
</evidence>
<gene>
    <name evidence="2" type="ORF">PENTCL1PPCAC_7581</name>
</gene>
<feature type="non-terminal residue" evidence="2">
    <location>
        <position position="1"/>
    </location>
</feature>
<dbReference type="AlphaFoldDB" id="A0AAV5SPW7"/>
<feature type="region of interest" description="Disordered" evidence="1">
    <location>
        <begin position="34"/>
        <end position="76"/>
    </location>
</feature>
<protein>
    <submittedName>
        <fullName evidence="2">Uncharacterized protein</fullName>
    </submittedName>
</protein>
<keyword evidence="3" id="KW-1185">Reference proteome</keyword>
<dbReference type="Proteomes" id="UP001432027">
    <property type="component" value="Unassembled WGS sequence"/>
</dbReference>